<dbReference type="EMBL" id="CP000389">
    <property type="protein sequence ID" value="ABG61270.1"/>
    <property type="molecule type" value="Genomic_DNA"/>
</dbReference>
<dbReference type="NCBIfam" id="TIGR02481">
    <property type="entry name" value="hemeryth_dom"/>
    <property type="match status" value="1"/>
</dbReference>
<keyword evidence="3" id="KW-0479">Metal-binding</keyword>
<dbReference type="PROSITE" id="PS00550">
    <property type="entry name" value="HEMERYTHRINS"/>
    <property type="match status" value="1"/>
</dbReference>
<dbReference type="GO" id="GO:0005344">
    <property type="term" value="F:oxygen carrier activity"/>
    <property type="evidence" value="ECO:0007669"/>
    <property type="project" value="UniProtKB-KW"/>
</dbReference>
<gene>
    <name evidence="6" type="ordered locus">Meso_4300</name>
</gene>
<dbReference type="Gene3D" id="1.20.120.50">
    <property type="entry name" value="Hemerythrin-like"/>
    <property type="match status" value="1"/>
</dbReference>
<sequence length="134" mass="15662">MALIEWKSHYSVGVDAVDHEHRELIDLINQLHENLLAGSPDLMVTAFLGEIFRAISAHFALEERFMREHGYDQFAEHKQAHEQLLDEIRDIMDGYEADPEGTSQQLSDRLDAWFTLHFRTHDARLHHRLGTHDH</sequence>
<keyword evidence="2" id="KW-0813">Transport</keyword>
<evidence type="ECO:0000256" key="2">
    <source>
        <dbReference type="ARBA" id="ARBA00022621"/>
    </source>
</evidence>
<evidence type="ECO:0000256" key="1">
    <source>
        <dbReference type="ARBA" id="ARBA00010587"/>
    </source>
</evidence>
<protein>
    <submittedName>
        <fullName evidence="6">Hemerythrin-like metal-binding protein</fullName>
    </submittedName>
</protein>
<dbReference type="CDD" id="cd12107">
    <property type="entry name" value="Hemerythrin"/>
    <property type="match status" value="1"/>
</dbReference>
<dbReference type="Pfam" id="PF01814">
    <property type="entry name" value="Hemerythrin"/>
    <property type="match status" value="1"/>
</dbReference>
<dbReference type="NCBIfam" id="NF033749">
    <property type="entry name" value="bact_hemeryth"/>
    <property type="match status" value="1"/>
</dbReference>
<organism evidence="6">
    <name type="scientific">Chelativorans sp. (strain BNC1)</name>
    <dbReference type="NCBI Taxonomy" id="266779"/>
    <lineage>
        <taxon>Bacteria</taxon>
        <taxon>Pseudomonadati</taxon>
        <taxon>Pseudomonadota</taxon>
        <taxon>Alphaproteobacteria</taxon>
        <taxon>Hyphomicrobiales</taxon>
        <taxon>Phyllobacteriaceae</taxon>
        <taxon>Chelativorans</taxon>
    </lineage>
</organism>
<dbReference type="InterPro" id="IPR016131">
    <property type="entry name" value="Haemerythrin_Fe_BS"/>
</dbReference>
<dbReference type="InterPro" id="IPR035938">
    <property type="entry name" value="Hemerythrin-like_sf"/>
</dbReference>
<comment type="similarity">
    <text evidence="1">Belongs to the hemerythrin family.</text>
</comment>
<geneLocation type="plasmid" evidence="6">
    <name>1</name>
</geneLocation>
<dbReference type="AlphaFoldDB" id="Q11MU9"/>
<proteinExistence type="inferred from homology"/>
<name>Q11MU9_CHESB</name>
<accession>Q11MU9</accession>
<keyword evidence="2" id="KW-0561">Oxygen transport</keyword>
<dbReference type="InterPro" id="IPR050669">
    <property type="entry name" value="Hemerythrin"/>
</dbReference>
<dbReference type="PANTHER" id="PTHR37164">
    <property type="entry name" value="BACTERIOHEMERYTHRIN"/>
    <property type="match status" value="1"/>
</dbReference>
<dbReference type="HOGENOM" id="CLU_086902_3_1_5"/>
<dbReference type="PANTHER" id="PTHR37164:SF1">
    <property type="entry name" value="BACTERIOHEMERYTHRIN"/>
    <property type="match status" value="1"/>
</dbReference>
<dbReference type="InterPro" id="IPR012827">
    <property type="entry name" value="Hemerythrin_metal-bd"/>
</dbReference>
<evidence type="ECO:0000256" key="3">
    <source>
        <dbReference type="ARBA" id="ARBA00022723"/>
    </source>
</evidence>
<dbReference type="KEGG" id="mes:Meso_4300"/>
<evidence type="ECO:0000259" key="5">
    <source>
        <dbReference type="Pfam" id="PF01814"/>
    </source>
</evidence>
<keyword evidence="6" id="KW-0614">Plasmid</keyword>
<evidence type="ECO:0000313" key="6">
    <source>
        <dbReference type="EMBL" id="ABG61270.1"/>
    </source>
</evidence>
<evidence type="ECO:0000256" key="4">
    <source>
        <dbReference type="ARBA" id="ARBA00023004"/>
    </source>
</evidence>
<keyword evidence="4" id="KW-0408">Iron</keyword>
<reference evidence="6" key="1">
    <citation type="submission" date="2006-06" db="EMBL/GenBank/DDBJ databases">
        <title>Complete sequence of Plasmid 1 of Chelativorans sp. BNC1.</title>
        <authorList>
            <consortium name="US DOE Joint Genome Institute"/>
            <person name="Copeland A."/>
            <person name="Lucas S."/>
            <person name="Lapidus A."/>
            <person name="Barry K."/>
            <person name="Detter J.C."/>
            <person name="Glavina del Rio T."/>
            <person name="Hammon N."/>
            <person name="Israni S."/>
            <person name="Dalin E."/>
            <person name="Tice H."/>
            <person name="Pitluck S."/>
            <person name="Chertkov O."/>
            <person name="Brettin T."/>
            <person name="Bruce D."/>
            <person name="Han C."/>
            <person name="Tapia R."/>
            <person name="Gilna P."/>
            <person name="Schmutz J."/>
            <person name="Larimer F."/>
            <person name="Land M."/>
            <person name="Hauser L."/>
            <person name="Kyrpides N."/>
            <person name="Mikhailova N."/>
            <person name="Richardson P."/>
        </authorList>
    </citation>
    <scope>NUCLEOTIDE SEQUENCE</scope>
    <source>
        <strain evidence="6">BNC1</strain>
        <plasmid evidence="6">1</plasmid>
    </source>
</reference>
<feature type="domain" description="Hemerythrin-like" evidence="5">
    <location>
        <begin position="13"/>
        <end position="125"/>
    </location>
</feature>
<dbReference type="GO" id="GO:0046872">
    <property type="term" value="F:metal ion binding"/>
    <property type="evidence" value="ECO:0007669"/>
    <property type="project" value="UniProtKB-KW"/>
</dbReference>
<dbReference type="OrthoDB" id="7305302at2"/>
<dbReference type="InterPro" id="IPR012312">
    <property type="entry name" value="Hemerythrin-like"/>
</dbReference>
<dbReference type="SUPFAM" id="SSF47188">
    <property type="entry name" value="Hemerythrin-like"/>
    <property type="match status" value="1"/>
</dbReference>